<gene>
    <name evidence="1" type="ORF">SI7747_UN020818</name>
</gene>
<evidence type="ECO:0000313" key="2">
    <source>
        <dbReference type="Proteomes" id="UP001189122"/>
    </source>
</evidence>
<proteinExistence type="predicted"/>
<protein>
    <submittedName>
        <fullName evidence="1">Uncharacterized protein</fullName>
    </submittedName>
</protein>
<evidence type="ECO:0000313" key="1">
    <source>
        <dbReference type="EMBL" id="CAA6674460.1"/>
    </source>
</evidence>
<sequence>MDMAAWAGGVRRRLGGADRRPGQSCSCARTASTQNGIVEQPRRACQGKGAAGWFGVREWQLLYTS</sequence>
<dbReference type="Proteomes" id="UP001189122">
    <property type="component" value="Unassembled WGS sequence"/>
</dbReference>
<comment type="caution">
    <text evidence="1">The sequence shown here is derived from an EMBL/GenBank/DDBJ whole genome shotgun (WGS) entry which is preliminary data.</text>
</comment>
<reference evidence="2" key="1">
    <citation type="journal article" date="2020" name="Sci. Rep.">
        <title>Chromosome-scale genome assembly for the duckweed Spirodela intermedia, integrating cytogenetic maps, PacBio and Oxford Nanopore libraries.</title>
        <authorList>
            <person name="Hoang P.T.N."/>
            <person name="Fiebig A."/>
            <person name="Novak P."/>
            <person name="Macas J."/>
            <person name="Cao H.X."/>
            <person name="Stepanenko A."/>
            <person name="Chen G."/>
            <person name="Borisjuk N."/>
            <person name="Scholz U."/>
            <person name="Schubert I."/>
        </authorList>
    </citation>
    <scope>NUCLEOTIDE SEQUENCE [LARGE SCALE GENOMIC DNA]</scope>
</reference>
<accession>A0ABN7E9P5</accession>
<organism evidence="1 2">
    <name type="scientific">Spirodela intermedia</name>
    <name type="common">Intermediate duckweed</name>
    <dbReference type="NCBI Taxonomy" id="51605"/>
    <lineage>
        <taxon>Eukaryota</taxon>
        <taxon>Viridiplantae</taxon>
        <taxon>Streptophyta</taxon>
        <taxon>Embryophyta</taxon>
        <taxon>Tracheophyta</taxon>
        <taxon>Spermatophyta</taxon>
        <taxon>Magnoliopsida</taxon>
        <taxon>Liliopsida</taxon>
        <taxon>Araceae</taxon>
        <taxon>Lemnoideae</taxon>
        <taxon>Spirodela</taxon>
    </lineage>
</organism>
<name>A0ABN7E9P5_SPIIN</name>
<keyword evidence="2" id="KW-1185">Reference proteome</keyword>
<dbReference type="EMBL" id="CACRZD030000112">
    <property type="protein sequence ID" value="CAA6674460.1"/>
    <property type="molecule type" value="Genomic_DNA"/>
</dbReference>